<keyword evidence="3" id="KW-1185">Reference proteome</keyword>
<dbReference type="Pfam" id="PF12706">
    <property type="entry name" value="Lactamase_B_2"/>
    <property type="match status" value="1"/>
</dbReference>
<accession>A0A9P7ZRW2</accession>
<name>A0A9P7ZRW2_9HYPO</name>
<dbReference type="OrthoDB" id="4311043at2759"/>
<dbReference type="PANTHER" id="PTHR43546">
    <property type="entry name" value="UPF0173 METAL-DEPENDENT HYDROLASE MJ1163-RELATED"/>
    <property type="match status" value="1"/>
</dbReference>
<proteinExistence type="predicted"/>
<dbReference type="InterPro" id="IPR001279">
    <property type="entry name" value="Metallo-B-lactamas"/>
</dbReference>
<dbReference type="PANTHER" id="PTHR43546:SF3">
    <property type="entry name" value="UPF0173 METAL-DEPENDENT HYDROLASE MJ1163"/>
    <property type="match status" value="1"/>
</dbReference>
<sequence>MTTLEWFGAATYRLRTNGLTIFLDAWLDKPAGMPQFLRTDEVEEADYIFISHAHFDHLPGADRIALRTGAVVIANGEAINCLRSAGVPEEQLMPVQGGERIPLFTKEIRDKARKGEVECSPTMPGQPAMPAVSLSALHVHAWPALHCLMPGISHDAMPDVLDTGTEFTGDAGLYGCTLDITFGMKFGLLRIADLVPKEHQDDGIKSMGAYFNDKKNNIFSHFDGGQMAFNFLIGQDQTLLWSAHLGAFEGIWRDLEPKPNVAILGIAGRGNYNGRPFNGSAAQFATMQAKWLGEPQTIIWTLQDQALLKPYSIDTAAATTMVEKETASRVMELEHATVTQIFKQKVKMLEFIPVC</sequence>
<feature type="domain" description="Metallo-beta-lactamase" evidence="1">
    <location>
        <begin position="21"/>
        <end position="93"/>
    </location>
</feature>
<dbReference type="RefSeq" id="XP_046120442.1">
    <property type="nucleotide sequence ID" value="XM_046266304.1"/>
</dbReference>
<reference evidence="2" key="1">
    <citation type="journal article" date="2021" name="IMA Fungus">
        <title>Genomic characterization of three marine fungi, including Emericellopsis atlantica sp. nov. with signatures of a generalist lifestyle and marine biomass degradation.</title>
        <authorList>
            <person name="Hagestad O.C."/>
            <person name="Hou L."/>
            <person name="Andersen J.H."/>
            <person name="Hansen E.H."/>
            <person name="Altermark B."/>
            <person name="Li C."/>
            <person name="Kuhnert E."/>
            <person name="Cox R.J."/>
            <person name="Crous P.W."/>
            <person name="Spatafora J.W."/>
            <person name="Lail K."/>
            <person name="Amirebrahimi M."/>
            <person name="Lipzen A."/>
            <person name="Pangilinan J."/>
            <person name="Andreopoulos W."/>
            <person name="Hayes R.D."/>
            <person name="Ng V."/>
            <person name="Grigoriev I.V."/>
            <person name="Jackson S.A."/>
            <person name="Sutton T.D.S."/>
            <person name="Dobson A.D.W."/>
            <person name="Rama T."/>
        </authorList>
    </citation>
    <scope>NUCLEOTIDE SEQUENCE</scope>
    <source>
        <strain evidence="2">TS7</strain>
    </source>
</reference>
<dbReference type="Gene3D" id="3.60.15.10">
    <property type="entry name" value="Ribonuclease Z/Hydroxyacylglutathione hydrolase-like"/>
    <property type="match status" value="1"/>
</dbReference>
<dbReference type="SUPFAM" id="SSF56281">
    <property type="entry name" value="Metallo-hydrolase/oxidoreductase"/>
    <property type="match status" value="1"/>
</dbReference>
<dbReference type="Proteomes" id="UP000887229">
    <property type="component" value="Unassembled WGS sequence"/>
</dbReference>
<evidence type="ECO:0000259" key="1">
    <source>
        <dbReference type="Pfam" id="PF12706"/>
    </source>
</evidence>
<protein>
    <recommendedName>
        <fullName evidence="1">Metallo-beta-lactamase domain-containing protein</fullName>
    </recommendedName>
</protein>
<evidence type="ECO:0000313" key="3">
    <source>
        <dbReference type="Proteomes" id="UP000887229"/>
    </source>
</evidence>
<dbReference type="InterPro" id="IPR036866">
    <property type="entry name" value="RibonucZ/Hydroxyglut_hydro"/>
</dbReference>
<dbReference type="AlphaFoldDB" id="A0A9P7ZRW2"/>
<dbReference type="GeneID" id="70297207"/>
<dbReference type="EMBL" id="MU251247">
    <property type="protein sequence ID" value="KAG9256518.1"/>
    <property type="molecule type" value="Genomic_DNA"/>
</dbReference>
<evidence type="ECO:0000313" key="2">
    <source>
        <dbReference type="EMBL" id="KAG9256518.1"/>
    </source>
</evidence>
<organism evidence="2 3">
    <name type="scientific">Emericellopsis atlantica</name>
    <dbReference type="NCBI Taxonomy" id="2614577"/>
    <lineage>
        <taxon>Eukaryota</taxon>
        <taxon>Fungi</taxon>
        <taxon>Dikarya</taxon>
        <taxon>Ascomycota</taxon>
        <taxon>Pezizomycotina</taxon>
        <taxon>Sordariomycetes</taxon>
        <taxon>Hypocreomycetidae</taxon>
        <taxon>Hypocreales</taxon>
        <taxon>Bionectriaceae</taxon>
        <taxon>Emericellopsis</taxon>
    </lineage>
</organism>
<comment type="caution">
    <text evidence="2">The sequence shown here is derived from an EMBL/GenBank/DDBJ whole genome shotgun (WGS) entry which is preliminary data.</text>
</comment>
<gene>
    <name evidence="2" type="ORF">F5Z01DRAFT_697194</name>
</gene>
<dbReference type="InterPro" id="IPR050114">
    <property type="entry name" value="UPF0173_UPF0282_UlaG_hydrolase"/>
</dbReference>